<name>A0ABP8R8Z8_9SPHI</name>
<sequence length="82" mass="8857">MFVVESLGVDALWALGTSTGTSWTYAALRTTFKNVAKRFLGPVGVAIAVVDFSWCLIREGADDAEPIDNDDIDLPVPNDDEP</sequence>
<organism evidence="2 3">
    <name type="scientific">Sphingobacterium thermophilum</name>
    <dbReference type="NCBI Taxonomy" id="768534"/>
    <lineage>
        <taxon>Bacteria</taxon>
        <taxon>Pseudomonadati</taxon>
        <taxon>Bacteroidota</taxon>
        <taxon>Sphingobacteriia</taxon>
        <taxon>Sphingobacteriales</taxon>
        <taxon>Sphingobacteriaceae</taxon>
        <taxon>Sphingobacterium</taxon>
    </lineage>
</organism>
<dbReference type="RefSeq" id="WP_345069039.1">
    <property type="nucleotide sequence ID" value="NZ_BAABGR010000041.1"/>
</dbReference>
<protein>
    <submittedName>
        <fullName evidence="2">Uncharacterized protein</fullName>
    </submittedName>
</protein>
<reference evidence="3" key="1">
    <citation type="journal article" date="2019" name="Int. J. Syst. Evol. Microbiol.">
        <title>The Global Catalogue of Microorganisms (GCM) 10K type strain sequencing project: providing services to taxonomists for standard genome sequencing and annotation.</title>
        <authorList>
            <consortium name="The Broad Institute Genomics Platform"/>
            <consortium name="The Broad Institute Genome Sequencing Center for Infectious Disease"/>
            <person name="Wu L."/>
            <person name="Ma J."/>
        </authorList>
    </citation>
    <scope>NUCLEOTIDE SEQUENCE [LARGE SCALE GENOMIC DNA]</scope>
    <source>
        <strain evidence="3">JCM 17858</strain>
    </source>
</reference>
<proteinExistence type="predicted"/>
<evidence type="ECO:0000313" key="2">
    <source>
        <dbReference type="EMBL" id="GAA4520834.1"/>
    </source>
</evidence>
<evidence type="ECO:0000313" key="3">
    <source>
        <dbReference type="Proteomes" id="UP001500394"/>
    </source>
</evidence>
<comment type="caution">
    <text evidence="2">The sequence shown here is derived from an EMBL/GenBank/DDBJ whole genome shotgun (WGS) entry which is preliminary data.</text>
</comment>
<dbReference type="EMBL" id="BAABGR010000041">
    <property type="protein sequence ID" value="GAA4520834.1"/>
    <property type="molecule type" value="Genomic_DNA"/>
</dbReference>
<accession>A0ABP8R8Z8</accession>
<keyword evidence="3" id="KW-1185">Reference proteome</keyword>
<evidence type="ECO:0000256" key="1">
    <source>
        <dbReference type="SAM" id="MobiDB-lite"/>
    </source>
</evidence>
<dbReference type="Proteomes" id="UP001500394">
    <property type="component" value="Unassembled WGS sequence"/>
</dbReference>
<gene>
    <name evidence="2" type="ORF">GCM10023173_25430</name>
</gene>
<feature type="region of interest" description="Disordered" evidence="1">
    <location>
        <begin position="63"/>
        <end position="82"/>
    </location>
</feature>